<evidence type="ECO:0000256" key="1">
    <source>
        <dbReference type="ARBA" id="ARBA00004651"/>
    </source>
</evidence>
<dbReference type="KEGG" id="mico:GDR74_09680"/>
<feature type="transmembrane region" description="Helical" evidence="6">
    <location>
        <begin position="93"/>
        <end position="112"/>
    </location>
</feature>
<evidence type="ECO:0000256" key="2">
    <source>
        <dbReference type="ARBA" id="ARBA00022475"/>
    </source>
</evidence>
<evidence type="ECO:0000256" key="5">
    <source>
        <dbReference type="ARBA" id="ARBA00023136"/>
    </source>
</evidence>
<feature type="transmembrane region" description="Helical" evidence="6">
    <location>
        <begin position="6"/>
        <end position="24"/>
    </location>
</feature>
<dbReference type="Proteomes" id="UP000325614">
    <property type="component" value="Chromosome"/>
</dbReference>
<evidence type="ECO:0000313" key="7">
    <source>
        <dbReference type="EMBL" id="QFU16477.1"/>
    </source>
</evidence>
<evidence type="ECO:0000313" key="8">
    <source>
        <dbReference type="Proteomes" id="UP000325614"/>
    </source>
</evidence>
<dbReference type="EMBL" id="CP045423">
    <property type="protein sequence ID" value="QFU16477.1"/>
    <property type="molecule type" value="Genomic_DNA"/>
</dbReference>
<feature type="transmembrane region" description="Helical" evidence="6">
    <location>
        <begin position="188"/>
        <end position="206"/>
    </location>
</feature>
<evidence type="ECO:0000256" key="3">
    <source>
        <dbReference type="ARBA" id="ARBA00022692"/>
    </source>
</evidence>
<dbReference type="Pfam" id="PF02653">
    <property type="entry name" value="BPD_transp_2"/>
    <property type="match status" value="1"/>
</dbReference>
<dbReference type="CDD" id="cd06580">
    <property type="entry name" value="TM_PBP1_transp_TpRbsC_like"/>
    <property type="match status" value="1"/>
</dbReference>
<accession>A0A5P9JV43</accession>
<evidence type="ECO:0000256" key="4">
    <source>
        <dbReference type="ARBA" id="ARBA00022989"/>
    </source>
</evidence>
<keyword evidence="5 6" id="KW-0472">Membrane</keyword>
<dbReference type="InterPro" id="IPR001851">
    <property type="entry name" value="ABC_transp_permease"/>
</dbReference>
<comment type="subcellular location">
    <subcellularLocation>
        <location evidence="1">Cell membrane</location>
        <topology evidence="1">Multi-pass membrane protein</topology>
    </subcellularLocation>
</comment>
<keyword evidence="8" id="KW-1185">Reference proteome</keyword>
<keyword evidence="2" id="KW-1003">Cell membrane</keyword>
<dbReference type="PANTHER" id="PTHR43370:SF2">
    <property type="entry name" value="ABC TRANSPORTER PERMEASE PROTEIN"/>
    <property type="match status" value="1"/>
</dbReference>
<feature type="transmembrane region" description="Helical" evidence="6">
    <location>
        <begin position="36"/>
        <end position="56"/>
    </location>
</feature>
<proteinExistence type="predicted"/>
<evidence type="ECO:0000256" key="6">
    <source>
        <dbReference type="SAM" id="Phobius"/>
    </source>
</evidence>
<feature type="transmembrane region" description="Helical" evidence="6">
    <location>
        <begin position="267"/>
        <end position="285"/>
    </location>
</feature>
<protein>
    <submittedName>
        <fullName evidence="7">ABC transporter permease</fullName>
    </submittedName>
</protein>
<dbReference type="PANTHER" id="PTHR43370">
    <property type="entry name" value="SUGAR ABC TRANSPORTER INTEGRAL MEMBRANE PROTEIN-RELATED"/>
    <property type="match status" value="1"/>
</dbReference>
<sequence>MTTFEAILLTIVTASTPLLIAALGELVTERSGVLNLGVEGMMAMGAACSFAAAVTFDSTPVGVAAGILAGVAMALVFALVVLGFAANQVGSGLALTILGLGLAGLIGAPFVGARRAPVEAISVPGLSDIPMVGRLFFEQDLFVYASILLTVAVALFLNRTRAGLVVRSIGENHTSAHGLGLPVLRTRLLAILFGGACAGLAGAYLSLVYTRFWSPGMTAGRGWIALALVVFAAWRPGWVLVGAYIFGAATVLQLHAQAAQFGVPSQLLSAVPYLATILALLLLSLRRGRAIGAPGSLGAPFVPDR</sequence>
<dbReference type="RefSeq" id="WP_152586120.1">
    <property type="nucleotide sequence ID" value="NZ_CP045423.1"/>
</dbReference>
<gene>
    <name evidence="7" type="ORF">GDR74_09680</name>
</gene>
<name>A0A5P9JV43_9HYPH</name>
<feature type="transmembrane region" description="Helical" evidence="6">
    <location>
        <begin position="141"/>
        <end position="158"/>
    </location>
</feature>
<organism evidence="7 8">
    <name type="scientific">Microvirga thermotolerans</name>
    <dbReference type="NCBI Taxonomy" id="2651334"/>
    <lineage>
        <taxon>Bacteria</taxon>
        <taxon>Pseudomonadati</taxon>
        <taxon>Pseudomonadota</taxon>
        <taxon>Alphaproteobacteria</taxon>
        <taxon>Hyphomicrobiales</taxon>
        <taxon>Methylobacteriaceae</taxon>
        <taxon>Microvirga</taxon>
    </lineage>
</organism>
<dbReference type="GO" id="GO:0022857">
    <property type="term" value="F:transmembrane transporter activity"/>
    <property type="evidence" value="ECO:0007669"/>
    <property type="project" value="InterPro"/>
</dbReference>
<keyword evidence="4 6" id="KW-1133">Transmembrane helix</keyword>
<feature type="transmembrane region" description="Helical" evidence="6">
    <location>
        <begin position="62"/>
        <end position="86"/>
    </location>
</feature>
<keyword evidence="3 6" id="KW-0812">Transmembrane</keyword>
<dbReference type="GO" id="GO:0005886">
    <property type="term" value="C:plasma membrane"/>
    <property type="evidence" value="ECO:0007669"/>
    <property type="project" value="UniProtKB-SubCell"/>
</dbReference>
<dbReference type="AlphaFoldDB" id="A0A5P9JV43"/>
<reference evidence="7 8" key="1">
    <citation type="submission" date="2019-10" db="EMBL/GenBank/DDBJ databases">
        <title>Isolation, Identification of Microvirga thermotolerans HR1, a novel thermophilic bacterium and Comparative Genomics of the genus Microvirga.</title>
        <authorList>
            <person name="Li J."/>
            <person name="Zhang W."/>
            <person name="Lin M."/>
            <person name="Wang J."/>
        </authorList>
    </citation>
    <scope>NUCLEOTIDE SEQUENCE [LARGE SCALE GENOMIC DNA]</scope>
    <source>
        <strain evidence="7 8">HR1</strain>
    </source>
</reference>